<sequence>MSNNNNNFSIAVPSSDSNINVAPVTKPPQPCDTEELQSKTHTGNFIEVDDESKCYEGPQFWYETTLSDIVPNIDCQGYLENFTSKIVVKPLSIVVVNQNEISTYSKRRYFVKRVFGFEHEADFSSSNAEPSYIYSLFGSMVDGRAGQTDLSMSGGSVYEHETFFKESRVCTKSNFGFISLPVGFFEKDSIFYEKDAECLFKFFQIEHLDEVDKSYSQKIFIITTDLVPDTEVFSDFVKSSVLKKASSFRGHIDHLSRSPAGLVAIIKDTLFGHVGVNDLQALGMEKRVKELSNEVVNILKSTAFADQQKKALIHERIDELTYIGTRAAKCYSYLNHLTNHVVTPLLINGFMALDVLPDSGEKAGLSQNQKKKLMKQNQKQLRKMNAKKPKDKRSNSDPQESSSKKDSVDIASLKISGSDNDTETFKKDEAISTSEAEAKSEAKKSPQILRILPRENAFLACREETTSMEKLTDKFKALENLVSELMVSEEFKGVESVGVEISDSLNCEIKRSNTVHLDALKKINLGSEKSQKLLKDLQEGVQRNKEALENPGIVKQFTTKMELEFMNELREAHMEVEIAERKQKSMEEA</sequence>
<feature type="compositionally biased region" description="Basic and acidic residues" evidence="2">
    <location>
        <begin position="423"/>
        <end position="444"/>
    </location>
</feature>
<evidence type="ECO:0000313" key="4">
    <source>
        <dbReference type="Proteomes" id="UP000774326"/>
    </source>
</evidence>
<comment type="caution">
    <text evidence="3">The sequence shown here is derived from an EMBL/GenBank/DDBJ whole genome shotgun (WGS) entry which is preliminary data.</text>
</comment>
<keyword evidence="1" id="KW-0175">Coiled coil</keyword>
<feature type="region of interest" description="Disordered" evidence="2">
    <location>
        <begin position="361"/>
        <end position="444"/>
    </location>
</feature>
<reference evidence="3" key="2">
    <citation type="submission" date="2021-01" db="EMBL/GenBank/DDBJ databases">
        <authorList>
            <person name="Schikora-Tamarit M.A."/>
        </authorList>
    </citation>
    <scope>NUCLEOTIDE SEQUENCE</scope>
    <source>
        <strain evidence="3">CBS2887</strain>
    </source>
</reference>
<evidence type="ECO:0000256" key="2">
    <source>
        <dbReference type="SAM" id="MobiDB-lite"/>
    </source>
</evidence>
<accession>A0A9P8TNW3</accession>
<organism evidence="3 4">
    <name type="scientific">Wickerhamomyces pijperi</name>
    <name type="common">Yeast</name>
    <name type="synonym">Pichia pijperi</name>
    <dbReference type="NCBI Taxonomy" id="599730"/>
    <lineage>
        <taxon>Eukaryota</taxon>
        <taxon>Fungi</taxon>
        <taxon>Dikarya</taxon>
        <taxon>Ascomycota</taxon>
        <taxon>Saccharomycotina</taxon>
        <taxon>Saccharomycetes</taxon>
        <taxon>Phaffomycetales</taxon>
        <taxon>Wickerhamomycetaceae</taxon>
        <taxon>Wickerhamomyces</taxon>
    </lineage>
</organism>
<gene>
    <name evidence="3" type="ORF">WICPIJ_003800</name>
</gene>
<name>A0A9P8TNW3_WICPI</name>
<reference evidence="3" key="1">
    <citation type="journal article" date="2021" name="Open Biol.">
        <title>Shared evolutionary footprints suggest mitochondrial oxidative damage underlies multiple complex I losses in fungi.</title>
        <authorList>
            <person name="Schikora-Tamarit M.A."/>
            <person name="Marcet-Houben M."/>
            <person name="Nosek J."/>
            <person name="Gabaldon T."/>
        </authorList>
    </citation>
    <scope>NUCLEOTIDE SEQUENCE</scope>
    <source>
        <strain evidence="3">CBS2887</strain>
    </source>
</reference>
<feature type="coiled-coil region" evidence="1">
    <location>
        <begin position="461"/>
        <end position="488"/>
    </location>
</feature>
<evidence type="ECO:0000256" key="1">
    <source>
        <dbReference type="SAM" id="Coils"/>
    </source>
</evidence>
<dbReference type="AlphaFoldDB" id="A0A9P8TNW3"/>
<proteinExistence type="predicted"/>
<dbReference type="Proteomes" id="UP000774326">
    <property type="component" value="Unassembled WGS sequence"/>
</dbReference>
<dbReference type="EMBL" id="JAEUBG010002094">
    <property type="protein sequence ID" value="KAH3685206.1"/>
    <property type="molecule type" value="Genomic_DNA"/>
</dbReference>
<feature type="compositionally biased region" description="Basic residues" evidence="2">
    <location>
        <begin position="369"/>
        <end position="391"/>
    </location>
</feature>
<evidence type="ECO:0000313" key="3">
    <source>
        <dbReference type="EMBL" id="KAH3685206.1"/>
    </source>
</evidence>
<keyword evidence="4" id="KW-1185">Reference proteome</keyword>
<protein>
    <submittedName>
        <fullName evidence="3">Uncharacterized protein</fullName>
    </submittedName>
</protein>